<name>I7M8Z7_TETTS</name>
<dbReference type="AlphaFoldDB" id="I7M8Z7"/>
<protein>
    <submittedName>
        <fullName evidence="1">Ubiquitin-conjugating enzyme</fullName>
    </submittedName>
</protein>
<evidence type="ECO:0000313" key="1">
    <source>
        <dbReference type="EMBL" id="EAS00356.1"/>
    </source>
</evidence>
<evidence type="ECO:0000313" key="2">
    <source>
        <dbReference type="Proteomes" id="UP000009168"/>
    </source>
</evidence>
<accession>I7M8Z7</accession>
<dbReference type="KEGG" id="tet:TTHERM_00219290"/>
<keyword evidence="2" id="KW-1185">Reference proteome</keyword>
<dbReference type="SUPFAM" id="SSF54495">
    <property type="entry name" value="UBC-like"/>
    <property type="match status" value="1"/>
</dbReference>
<dbReference type="RefSeq" id="XP_001020601.1">
    <property type="nucleotide sequence ID" value="XM_001020601.3"/>
</dbReference>
<dbReference type="InterPro" id="IPR016135">
    <property type="entry name" value="UBQ-conjugating_enzyme/RWD"/>
</dbReference>
<organism evidence="1 2">
    <name type="scientific">Tetrahymena thermophila (strain SB210)</name>
    <dbReference type="NCBI Taxonomy" id="312017"/>
    <lineage>
        <taxon>Eukaryota</taxon>
        <taxon>Sar</taxon>
        <taxon>Alveolata</taxon>
        <taxon>Ciliophora</taxon>
        <taxon>Intramacronucleata</taxon>
        <taxon>Oligohymenophorea</taxon>
        <taxon>Hymenostomatida</taxon>
        <taxon>Tetrahymenina</taxon>
        <taxon>Tetrahymenidae</taxon>
        <taxon>Tetrahymena</taxon>
    </lineage>
</organism>
<dbReference type="Proteomes" id="UP000009168">
    <property type="component" value="Unassembled WGS sequence"/>
</dbReference>
<dbReference type="GeneID" id="7837704"/>
<dbReference type="HOGENOM" id="CLU_954683_0_0_1"/>
<dbReference type="Gene3D" id="3.10.110.10">
    <property type="entry name" value="Ubiquitin Conjugating Enzyme"/>
    <property type="match status" value="1"/>
</dbReference>
<proteinExistence type="predicted"/>
<reference evidence="2" key="1">
    <citation type="journal article" date="2006" name="PLoS Biol.">
        <title>Macronuclear genome sequence of the ciliate Tetrahymena thermophila, a model eukaryote.</title>
        <authorList>
            <person name="Eisen J.A."/>
            <person name="Coyne R.S."/>
            <person name="Wu M."/>
            <person name="Wu D."/>
            <person name="Thiagarajan M."/>
            <person name="Wortman J.R."/>
            <person name="Badger J.H."/>
            <person name="Ren Q."/>
            <person name="Amedeo P."/>
            <person name="Jones K.M."/>
            <person name="Tallon L.J."/>
            <person name="Delcher A.L."/>
            <person name="Salzberg S.L."/>
            <person name="Silva J.C."/>
            <person name="Haas B.J."/>
            <person name="Majoros W.H."/>
            <person name="Farzad M."/>
            <person name="Carlton J.M."/>
            <person name="Smith R.K. Jr."/>
            <person name="Garg J."/>
            <person name="Pearlman R.E."/>
            <person name="Karrer K.M."/>
            <person name="Sun L."/>
            <person name="Manning G."/>
            <person name="Elde N.C."/>
            <person name="Turkewitz A.P."/>
            <person name="Asai D.J."/>
            <person name="Wilkes D.E."/>
            <person name="Wang Y."/>
            <person name="Cai H."/>
            <person name="Collins K."/>
            <person name="Stewart B.A."/>
            <person name="Lee S.R."/>
            <person name="Wilamowska K."/>
            <person name="Weinberg Z."/>
            <person name="Ruzzo W.L."/>
            <person name="Wloga D."/>
            <person name="Gaertig J."/>
            <person name="Frankel J."/>
            <person name="Tsao C.-C."/>
            <person name="Gorovsky M.A."/>
            <person name="Keeling P.J."/>
            <person name="Waller R.F."/>
            <person name="Patron N.J."/>
            <person name="Cherry J.M."/>
            <person name="Stover N.A."/>
            <person name="Krieger C.J."/>
            <person name="del Toro C."/>
            <person name="Ryder H.F."/>
            <person name="Williamson S.C."/>
            <person name="Barbeau R.A."/>
            <person name="Hamilton E.P."/>
            <person name="Orias E."/>
        </authorList>
    </citation>
    <scope>NUCLEOTIDE SEQUENCE [LARGE SCALE GENOMIC DNA]</scope>
    <source>
        <strain evidence="2">SB210</strain>
    </source>
</reference>
<sequence>MLQNYTQSAAIQYSLDQSVIRRINKEIQQESLNKDSRIILIPPTNDNYHNLRAFYIMKEGQFQMDDQVHTSQLIQNVIQIDDTQKPNKKQKYVYTDCILEISIVIPKNYPISHPRFKFPQQPLHPSFKNEAICCGISCQFKKNWDPTQTIFSGIETYCTNVLSIPSLIKSGYNIDLTRDCNFEMINMISCNKNMFLEKCEKWAATKGNLLQYIEDAQFTNYLKKNSSNSLVKEILCKMQQIKDRRTAYQIRMIEKNAEYFQSLSISMIQQIIQRSQNPNLMSLVNQLSKKSQ</sequence>
<gene>
    <name evidence="1" type="ORF">TTHERM_00219290</name>
</gene>
<dbReference type="InParanoid" id="I7M8Z7"/>
<dbReference type="EMBL" id="GG662621">
    <property type="protein sequence ID" value="EAS00356.1"/>
    <property type="molecule type" value="Genomic_DNA"/>
</dbReference>